<feature type="transmembrane region" description="Helical" evidence="5">
    <location>
        <begin position="12"/>
        <end position="32"/>
    </location>
</feature>
<comment type="subcellular location">
    <subcellularLocation>
        <location evidence="1">Membrane</location>
        <topology evidence="1">Multi-pass membrane protein</topology>
    </subcellularLocation>
</comment>
<evidence type="ECO:0000256" key="3">
    <source>
        <dbReference type="ARBA" id="ARBA00022989"/>
    </source>
</evidence>
<keyword evidence="4 5" id="KW-0472">Membrane</keyword>
<feature type="transmembrane region" description="Helical" evidence="5">
    <location>
        <begin position="192"/>
        <end position="213"/>
    </location>
</feature>
<comment type="caution">
    <text evidence="7">The sequence shown here is derived from an EMBL/GenBank/DDBJ whole genome shotgun (WGS) entry which is preliminary data.</text>
</comment>
<protein>
    <submittedName>
        <fullName evidence="7">DUF3533 domain-containing protein</fullName>
    </submittedName>
</protein>
<feature type="transmembrane region" description="Helical" evidence="5">
    <location>
        <begin position="284"/>
        <end position="305"/>
    </location>
</feature>
<feature type="domain" description="ABC-2 type transporter transmembrane" evidence="6">
    <location>
        <begin position="21"/>
        <end position="364"/>
    </location>
</feature>
<dbReference type="PANTHER" id="PTHR43077">
    <property type="entry name" value="TRANSPORT PERMEASE YVFS-RELATED"/>
    <property type="match status" value="1"/>
</dbReference>
<dbReference type="AlphaFoldDB" id="A0A7X0VHL2"/>
<dbReference type="PANTHER" id="PTHR43077:SF10">
    <property type="entry name" value="TRANSPORT PERMEASE PROTEIN"/>
    <property type="match status" value="1"/>
</dbReference>
<dbReference type="Gene3D" id="3.40.1710.10">
    <property type="entry name" value="abc type-2 transporter like domain"/>
    <property type="match status" value="1"/>
</dbReference>
<accession>A0A7X0VHL2</accession>
<evidence type="ECO:0000259" key="6">
    <source>
        <dbReference type="Pfam" id="PF12698"/>
    </source>
</evidence>
<feature type="transmembrane region" description="Helical" evidence="5">
    <location>
        <begin position="234"/>
        <end position="253"/>
    </location>
</feature>
<dbReference type="InterPro" id="IPR013525">
    <property type="entry name" value="ABC2_TM"/>
</dbReference>
<dbReference type="EMBL" id="JACJVP010000043">
    <property type="protein sequence ID" value="MBB6674021.1"/>
    <property type="molecule type" value="Genomic_DNA"/>
</dbReference>
<evidence type="ECO:0000256" key="5">
    <source>
        <dbReference type="SAM" id="Phobius"/>
    </source>
</evidence>
<dbReference type="GO" id="GO:0140359">
    <property type="term" value="F:ABC-type transporter activity"/>
    <property type="evidence" value="ECO:0007669"/>
    <property type="project" value="InterPro"/>
</dbReference>
<dbReference type="GO" id="GO:0016020">
    <property type="term" value="C:membrane"/>
    <property type="evidence" value="ECO:0007669"/>
    <property type="project" value="UniProtKB-SubCell"/>
</dbReference>
<feature type="transmembrane region" description="Helical" evidence="5">
    <location>
        <begin position="259"/>
        <end position="277"/>
    </location>
</feature>
<evidence type="ECO:0000256" key="4">
    <source>
        <dbReference type="ARBA" id="ARBA00023136"/>
    </source>
</evidence>
<evidence type="ECO:0000313" key="8">
    <source>
        <dbReference type="Proteomes" id="UP000547209"/>
    </source>
</evidence>
<keyword evidence="8" id="KW-1185">Reference proteome</keyword>
<name>A0A7X0VHL2_9BACL</name>
<dbReference type="Pfam" id="PF12698">
    <property type="entry name" value="ABC2_membrane_3"/>
    <property type="match status" value="1"/>
</dbReference>
<sequence length="387" mass="40420">MLQAIRLFMKRPTTWIGIATALMFQLIFSVVWMTGYDGVNDRIHNLKVGIVNEDQGFGAKIAQQLQETLPVQTEAIGSEAEAQRKLNGRELQMVIHIPSTFTADAGSIDRKATIAYTLNESNPALIKSMMTSVSTQVTATVNKVAAGQGIRQALVQANLPADQAAAAAEALSERVSGSVASVNPIDGMNNQMVPMMLVLASFVGAMIYGMNLEQSSMAAAAAGAGRWRRFGARAWINVAAAAVVSLVGSAMVLALGGQAVHGFAALWGMVFLILLTFMFVTQMFLLLFGMGGMLFNILLLSAQLVSSGAMVPRELLSGFYLNLGKGLPATYAVEGGMNVLFGGPGVGHAVGSLILIAAVAGAVGTLAVALKPQRQPRAAVAPSPAAG</sequence>
<evidence type="ECO:0000256" key="2">
    <source>
        <dbReference type="ARBA" id="ARBA00022692"/>
    </source>
</evidence>
<keyword evidence="2 5" id="KW-0812">Transmembrane</keyword>
<evidence type="ECO:0000313" key="7">
    <source>
        <dbReference type="EMBL" id="MBB6674021.1"/>
    </source>
</evidence>
<dbReference type="InterPro" id="IPR051328">
    <property type="entry name" value="T7SS_ABC-Transporter"/>
</dbReference>
<organism evidence="7 8">
    <name type="scientific">Cohnella nanjingensis</name>
    <dbReference type="NCBI Taxonomy" id="1387779"/>
    <lineage>
        <taxon>Bacteria</taxon>
        <taxon>Bacillati</taxon>
        <taxon>Bacillota</taxon>
        <taxon>Bacilli</taxon>
        <taxon>Bacillales</taxon>
        <taxon>Paenibacillaceae</taxon>
        <taxon>Cohnella</taxon>
    </lineage>
</organism>
<gene>
    <name evidence="7" type="ORF">H7C19_25380</name>
</gene>
<proteinExistence type="predicted"/>
<evidence type="ECO:0000256" key="1">
    <source>
        <dbReference type="ARBA" id="ARBA00004141"/>
    </source>
</evidence>
<dbReference type="Proteomes" id="UP000547209">
    <property type="component" value="Unassembled WGS sequence"/>
</dbReference>
<feature type="transmembrane region" description="Helical" evidence="5">
    <location>
        <begin position="346"/>
        <end position="370"/>
    </location>
</feature>
<reference evidence="7 8" key="1">
    <citation type="submission" date="2020-08" db="EMBL/GenBank/DDBJ databases">
        <title>Cohnella phylogeny.</title>
        <authorList>
            <person name="Dunlap C."/>
        </authorList>
    </citation>
    <scope>NUCLEOTIDE SEQUENCE [LARGE SCALE GENOMIC DNA]</scope>
    <source>
        <strain evidence="7 8">DSM 28246</strain>
    </source>
</reference>
<keyword evidence="3 5" id="KW-1133">Transmembrane helix</keyword>